<keyword evidence="1" id="KW-0472">Membrane</keyword>
<sequence>MKLRATLRYLRTRLVELNLFENSASRTDIHHLRTAIISTRVYLVLLITAVSILILTTALEQTTQTVTIQSPSENVFQKLYLKYSSTLQCPCNQVETLYKTFTTISYKLHPVCSSVFVSSTWINILFNPDIAYFHPLDFRSSASGQFQLLTSLCLFANRTVENAIDDFLSDTLLSPQILSISSLKDQSETKSQFLKTSTSYTYSRLLNLVRGITHMNVLLPAMQTSMMHLLYVIPNVSITPIPYETLWNITTDEVCYCGFTSNCYSPSAFYDLFAEQTQAQFTVMAPPLANVTGFFVACYALDALLVSSL</sequence>
<keyword evidence="1" id="KW-1133">Transmembrane helix</keyword>
<evidence type="ECO:0000256" key="1">
    <source>
        <dbReference type="SAM" id="Phobius"/>
    </source>
</evidence>
<feature type="transmembrane region" description="Helical" evidence="1">
    <location>
        <begin position="41"/>
        <end position="59"/>
    </location>
</feature>
<dbReference type="Proteomes" id="UP000663844">
    <property type="component" value="Unassembled WGS sequence"/>
</dbReference>
<name>A0A820B2Z7_9BILA</name>
<keyword evidence="1" id="KW-0812">Transmembrane</keyword>
<comment type="caution">
    <text evidence="2">The sequence shown here is derived from an EMBL/GenBank/DDBJ whole genome shotgun (WGS) entry which is preliminary data.</text>
</comment>
<gene>
    <name evidence="2" type="ORF">OXD698_LOCUS40495</name>
</gene>
<accession>A0A820B2Z7</accession>
<feature type="non-terminal residue" evidence="2">
    <location>
        <position position="309"/>
    </location>
</feature>
<protein>
    <submittedName>
        <fullName evidence="2">Uncharacterized protein</fullName>
    </submittedName>
</protein>
<dbReference type="EMBL" id="CAJOAZ010008976">
    <property type="protein sequence ID" value="CAF4194741.1"/>
    <property type="molecule type" value="Genomic_DNA"/>
</dbReference>
<reference evidence="2" key="1">
    <citation type="submission" date="2021-02" db="EMBL/GenBank/DDBJ databases">
        <authorList>
            <person name="Nowell W R."/>
        </authorList>
    </citation>
    <scope>NUCLEOTIDE SEQUENCE</scope>
</reference>
<evidence type="ECO:0000313" key="3">
    <source>
        <dbReference type="Proteomes" id="UP000663844"/>
    </source>
</evidence>
<dbReference type="AlphaFoldDB" id="A0A820B2Z7"/>
<evidence type="ECO:0000313" key="2">
    <source>
        <dbReference type="EMBL" id="CAF4194741.1"/>
    </source>
</evidence>
<proteinExistence type="predicted"/>
<organism evidence="2 3">
    <name type="scientific">Adineta steineri</name>
    <dbReference type="NCBI Taxonomy" id="433720"/>
    <lineage>
        <taxon>Eukaryota</taxon>
        <taxon>Metazoa</taxon>
        <taxon>Spiralia</taxon>
        <taxon>Gnathifera</taxon>
        <taxon>Rotifera</taxon>
        <taxon>Eurotatoria</taxon>
        <taxon>Bdelloidea</taxon>
        <taxon>Adinetida</taxon>
        <taxon>Adinetidae</taxon>
        <taxon>Adineta</taxon>
    </lineage>
</organism>